<feature type="region of interest" description="Disordered" evidence="13">
    <location>
        <begin position="672"/>
        <end position="693"/>
    </location>
</feature>
<evidence type="ECO:0000256" key="1">
    <source>
        <dbReference type="ARBA" id="ARBA00003767"/>
    </source>
</evidence>
<feature type="domain" description="C2H2-type" evidence="14">
    <location>
        <begin position="214"/>
        <end position="241"/>
    </location>
</feature>
<dbReference type="AlphaFoldDB" id="A0AAV2HZ78"/>
<feature type="domain" description="C2H2-type" evidence="14">
    <location>
        <begin position="546"/>
        <end position="573"/>
    </location>
</feature>
<dbReference type="FunFam" id="3.30.160.60:FF:000376">
    <property type="entry name" value="Zinc finger protein 236"/>
    <property type="match status" value="1"/>
</dbReference>
<dbReference type="InterPro" id="IPR003604">
    <property type="entry name" value="Matrin/U1-like-C_Znf_C2H2"/>
</dbReference>
<evidence type="ECO:0000256" key="5">
    <source>
        <dbReference type="ARBA" id="ARBA00022737"/>
    </source>
</evidence>
<feature type="compositionally biased region" description="Acidic residues" evidence="13">
    <location>
        <begin position="507"/>
        <end position="516"/>
    </location>
</feature>
<sequence>LKNHLYFHQINGIRWHQCTYCSKEFKKPSDLVRHIRIHTHEKPYKCTQCFRAFAVKSTLTAHIKTHTGVKEFRCDVCSKMFSTQGSLKVHLRLHTGAKPFSCTQCDKKFRTSAHCKSHIQSHFKDPDSAPRPRRAFKREPRNDAMLTDIPLQEPILITDAGLIQQAPRNTLFPPFTSESGHSDRPYKCSHCRRGFKKSSHLKQHVRSHTGEKPYRCSTCQRSFVSNGVLKAHSRTHSGEKSHKCLVCDSVFTTGGSLKRHMSTHSEVRPFMCPYCQKTFKTSVNCKKHMKTHRHELAMQHYQTVKEGEGAGGTVDGGEGRAEDEAEIVEEDGLTGGQSLSDLDVLQEHEIGHTTTVTQPDLQVVELNHSDLQSSGVNGETLSLDSSLQQAFGQGMFGHNFTLVNQHFVQLTNQDTRQGQEDKTNREQDENLNRVKEQLENQINTQVNSSLAQPINGQGTTQYTYQSPSWKATLSSQSDLSSKYEEQKEEIFSQEENPRNQQSQQEDNLADGDEDGSNLDQDSLVNDLHQDLNQLTQASSNPLRRGFRCNICNRIFKRANHLNQHMKLHNSEKSFPCTECSKSFGSAVVLKNHMRSHSTLKPHLCQYCDASFSTSLSLRRHAMQHTTKTNVHVCDMCNEQFKNLALLRRHSKDCQGTQQPIQYVMTVVKTNDENQAPKRGARRRSQAQQQFSEEQVSISEKILMESASEKDRISMPKDVQNQTVRRGRFPNMCSHCPKSFKKPSDLQRHLRIHTGEKPYICEICNRSFTVKSTLDSHMKTHKAAEKSFLCHVCNSMFSTKGSLKVHMRLHTGAKPFKCIHCDLKFRTSGHRKSHMISHFRPEGAKKKVKSTPPQPLINSSHNNNIQPQMYILTNAQANPVQNNSLSNQRVVGIEQSLGSQVVGVDASLGGQVISVDQSLLQNAGMMPVQLAVNDGCNDGSALTAQVTNGERAMLEQSLASVQVIQGLDGALQLHFTTPLGGQLNQGFQLTGLDPSMLQQTVQIDASVLQQLQQNGFITINPSGIQPTLTADLSQVGAEMAHGVVVSSSLGGSDNLIGQSLSADAIMAQHGIQDHEGESLFEIKN</sequence>
<keyword evidence="9" id="KW-0238">DNA-binding</keyword>
<feature type="compositionally biased region" description="Basic and acidic residues" evidence="13">
    <location>
        <begin position="481"/>
        <end position="490"/>
    </location>
</feature>
<keyword evidence="11" id="KW-0539">Nucleus</keyword>
<reference evidence="15 16" key="1">
    <citation type="submission" date="2024-04" db="EMBL/GenBank/DDBJ databases">
        <authorList>
            <consortium name="Genoscope - CEA"/>
            <person name="William W."/>
        </authorList>
    </citation>
    <scope>NUCLEOTIDE SEQUENCE [LARGE SCALE GENOMIC DNA]</scope>
</reference>
<comment type="function">
    <text evidence="1">May be involved in transcriptional regulation.</text>
</comment>
<dbReference type="FunFam" id="3.30.160.60:FF:000385">
    <property type="entry name" value="Zinc finger protein 236 variant"/>
    <property type="match status" value="1"/>
</dbReference>
<dbReference type="GO" id="GO:0000981">
    <property type="term" value="F:DNA-binding transcription factor activity, RNA polymerase II-specific"/>
    <property type="evidence" value="ECO:0007669"/>
    <property type="project" value="TreeGrafter"/>
</dbReference>
<keyword evidence="7" id="KW-0862">Zinc</keyword>
<evidence type="ECO:0000256" key="12">
    <source>
        <dbReference type="PROSITE-ProRule" id="PRU00042"/>
    </source>
</evidence>
<comment type="subcellular location">
    <subcellularLocation>
        <location evidence="2">Nucleus</location>
    </subcellularLocation>
</comment>
<dbReference type="FunFam" id="3.30.160.60:FF:001017">
    <property type="entry name" value="Zinc finger protein 236 variant"/>
    <property type="match status" value="1"/>
</dbReference>
<keyword evidence="16" id="KW-1185">Reference proteome</keyword>
<comment type="similarity">
    <text evidence="3">Belongs to the krueppel C2H2-type zinc-finger protein family.</text>
</comment>
<feature type="domain" description="C2H2-type" evidence="14">
    <location>
        <begin position="242"/>
        <end position="269"/>
    </location>
</feature>
<dbReference type="InterPro" id="IPR051643">
    <property type="entry name" value="Transcr_Reg_ZincFinger"/>
</dbReference>
<dbReference type="GO" id="GO:0000978">
    <property type="term" value="F:RNA polymerase II cis-regulatory region sequence-specific DNA binding"/>
    <property type="evidence" value="ECO:0007669"/>
    <property type="project" value="TreeGrafter"/>
</dbReference>
<feature type="region of interest" description="Disordered" evidence="13">
    <location>
        <begin position="475"/>
        <end position="521"/>
    </location>
</feature>
<proteinExistence type="inferred from homology"/>
<comment type="caution">
    <text evidence="15">The sequence shown here is derived from an EMBL/GenBank/DDBJ whole genome shotgun (WGS) entry which is preliminary data.</text>
</comment>
<feature type="domain" description="C2H2-type" evidence="14">
    <location>
        <begin position="787"/>
        <end position="814"/>
    </location>
</feature>
<keyword evidence="8" id="KW-0805">Transcription regulation</keyword>
<keyword evidence="5" id="KW-0677">Repeat</keyword>
<dbReference type="EMBL" id="CAXITT010000314">
    <property type="protein sequence ID" value="CAL1538812.1"/>
    <property type="molecule type" value="Genomic_DNA"/>
</dbReference>
<keyword evidence="6 12" id="KW-0863">Zinc-finger</keyword>
<feature type="non-terminal residue" evidence="15">
    <location>
        <position position="1"/>
    </location>
</feature>
<feature type="domain" description="C2H2-type" evidence="14">
    <location>
        <begin position="730"/>
        <end position="757"/>
    </location>
</feature>
<dbReference type="Pfam" id="PF13912">
    <property type="entry name" value="zf-C2H2_6"/>
    <property type="match status" value="1"/>
</dbReference>
<feature type="domain" description="C2H2-type" evidence="14">
    <location>
        <begin position="631"/>
        <end position="659"/>
    </location>
</feature>
<keyword evidence="10" id="KW-0804">Transcription</keyword>
<dbReference type="FunFam" id="3.30.160.60:FF:000100">
    <property type="entry name" value="Zinc finger 45-like"/>
    <property type="match status" value="1"/>
</dbReference>
<dbReference type="FunFam" id="3.30.160.60:FF:001818">
    <property type="entry name" value="GDNF-inducible zinc finger protein 1 isoform X1"/>
    <property type="match status" value="1"/>
</dbReference>
<feature type="domain" description="C2H2-type" evidence="14">
    <location>
        <begin position="44"/>
        <end position="71"/>
    </location>
</feature>
<feature type="domain" description="C2H2-type" evidence="14">
    <location>
        <begin position="186"/>
        <end position="213"/>
    </location>
</feature>
<dbReference type="PANTHER" id="PTHR24396:SF19">
    <property type="entry name" value="FI01119P"/>
    <property type="match status" value="1"/>
</dbReference>
<feature type="domain" description="C2H2-type" evidence="14">
    <location>
        <begin position="270"/>
        <end position="297"/>
    </location>
</feature>
<evidence type="ECO:0000256" key="3">
    <source>
        <dbReference type="ARBA" id="ARBA00006991"/>
    </source>
</evidence>
<feature type="domain" description="C2H2-type" evidence="14">
    <location>
        <begin position="574"/>
        <end position="601"/>
    </location>
</feature>
<evidence type="ECO:0000313" key="15">
    <source>
        <dbReference type="EMBL" id="CAL1538812.1"/>
    </source>
</evidence>
<gene>
    <name evidence="15" type="ORF">GSLYS_00012633001</name>
</gene>
<dbReference type="FunFam" id="3.30.160.60:FF:000264">
    <property type="entry name" value="Zinc finger protein 236"/>
    <property type="match status" value="2"/>
</dbReference>
<dbReference type="PANTHER" id="PTHR24396">
    <property type="entry name" value="ZINC FINGER PROTEIN"/>
    <property type="match status" value="1"/>
</dbReference>
<dbReference type="InterPro" id="IPR013087">
    <property type="entry name" value="Znf_C2H2_type"/>
</dbReference>
<dbReference type="SMART" id="SM00451">
    <property type="entry name" value="ZnF_U1"/>
    <property type="match status" value="4"/>
</dbReference>
<evidence type="ECO:0000256" key="9">
    <source>
        <dbReference type="ARBA" id="ARBA00023125"/>
    </source>
</evidence>
<protein>
    <recommendedName>
        <fullName evidence="14">C2H2-type domain-containing protein</fullName>
    </recommendedName>
</protein>
<keyword evidence="4" id="KW-0479">Metal-binding</keyword>
<evidence type="ECO:0000256" key="4">
    <source>
        <dbReference type="ARBA" id="ARBA00022723"/>
    </source>
</evidence>
<dbReference type="FunFam" id="3.30.160.60:FF:000301">
    <property type="entry name" value="Zinc finger protein 236"/>
    <property type="match status" value="2"/>
</dbReference>
<feature type="domain" description="C2H2-type" evidence="14">
    <location>
        <begin position="602"/>
        <end position="629"/>
    </location>
</feature>
<evidence type="ECO:0000313" key="16">
    <source>
        <dbReference type="Proteomes" id="UP001497497"/>
    </source>
</evidence>
<dbReference type="FunFam" id="3.30.160.60:FF:000573">
    <property type="entry name" value="Putative zinc finger protein 236"/>
    <property type="match status" value="1"/>
</dbReference>
<evidence type="ECO:0000256" key="6">
    <source>
        <dbReference type="ARBA" id="ARBA00022771"/>
    </source>
</evidence>
<feature type="domain" description="C2H2-type" evidence="14">
    <location>
        <begin position="758"/>
        <end position="785"/>
    </location>
</feature>
<dbReference type="InterPro" id="IPR036236">
    <property type="entry name" value="Znf_C2H2_sf"/>
</dbReference>
<dbReference type="SUPFAM" id="SSF57667">
    <property type="entry name" value="beta-beta-alpha zinc fingers"/>
    <property type="match status" value="8"/>
</dbReference>
<accession>A0AAV2HZ78</accession>
<dbReference type="GO" id="GO:0008270">
    <property type="term" value="F:zinc ion binding"/>
    <property type="evidence" value="ECO:0007669"/>
    <property type="project" value="UniProtKB-KW"/>
</dbReference>
<dbReference type="FunFam" id="3.30.160.60:FF:000624">
    <property type="entry name" value="zinc finger protein 697"/>
    <property type="match status" value="1"/>
</dbReference>
<evidence type="ECO:0000256" key="2">
    <source>
        <dbReference type="ARBA" id="ARBA00004123"/>
    </source>
</evidence>
<dbReference type="PROSITE" id="PS50157">
    <property type="entry name" value="ZINC_FINGER_C2H2_2"/>
    <property type="match status" value="15"/>
</dbReference>
<organism evidence="15 16">
    <name type="scientific">Lymnaea stagnalis</name>
    <name type="common">Great pond snail</name>
    <name type="synonym">Helix stagnalis</name>
    <dbReference type="NCBI Taxonomy" id="6523"/>
    <lineage>
        <taxon>Eukaryota</taxon>
        <taxon>Metazoa</taxon>
        <taxon>Spiralia</taxon>
        <taxon>Lophotrochozoa</taxon>
        <taxon>Mollusca</taxon>
        <taxon>Gastropoda</taxon>
        <taxon>Heterobranchia</taxon>
        <taxon>Euthyneura</taxon>
        <taxon>Panpulmonata</taxon>
        <taxon>Hygrophila</taxon>
        <taxon>Lymnaeoidea</taxon>
        <taxon>Lymnaeidae</taxon>
        <taxon>Lymnaea</taxon>
    </lineage>
</organism>
<name>A0AAV2HZ78_LYMST</name>
<dbReference type="FunFam" id="3.30.160.60:FF:000226">
    <property type="entry name" value="Zinc finger protein 236 variant"/>
    <property type="match status" value="2"/>
</dbReference>
<dbReference type="PROSITE" id="PS00028">
    <property type="entry name" value="ZINC_FINGER_C2H2_1"/>
    <property type="match status" value="15"/>
</dbReference>
<evidence type="ECO:0000256" key="7">
    <source>
        <dbReference type="ARBA" id="ARBA00022833"/>
    </source>
</evidence>
<evidence type="ECO:0000259" key="14">
    <source>
        <dbReference type="PROSITE" id="PS50157"/>
    </source>
</evidence>
<feature type="domain" description="C2H2-type" evidence="14">
    <location>
        <begin position="16"/>
        <end position="43"/>
    </location>
</feature>
<evidence type="ECO:0000256" key="11">
    <source>
        <dbReference type="ARBA" id="ARBA00023242"/>
    </source>
</evidence>
<feature type="domain" description="C2H2-type" evidence="14">
    <location>
        <begin position="72"/>
        <end position="99"/>
    </location>
</feature>
<evidence type="ECO:0000256" key="10">
    <source>
        <dbReference type="ARBA" id="ARBA00023163"/>
    </source>
</evidence>
<evidence type="ECO:0000256" key="8">
    <source>
        <dbReference type="ARBA" id="ARBA00023015"/>
    </source>
</evidence>
<evidence type="ECO:0000256" key="13">
    <source>
        <dbReference type="SAM" id="MobiDB-lite"/>
    </source>
</evidence>
<dbReference type="SMART" id="SM00355">
    <property type="entry name" value="ZnF_C2H2"/>
    <property type="match status" value="16"/>
</dbReference>
<dbReference type="GO" id="GO:0005634">
    <property type="term" value="C:nucleus"/>
    <property type="evidence" value="ECO:0007669"/>
    <property type="project" value="UniProtKB-SubCell"/>
</dbReference>
<dbReference type="Proteomes" id="UP001497497">
    <property type="component" value="Unassembled WGS sequence"/>
</dbReference>
<dbReference type="Gene3D" id="3.30.160.60">
    <property type="entry name" value="Classic Zinc Finger"/>
    <property type="match status" value="15"/>
</dbReference>
<dbReference type="Pfam" id="PF00096">
    <property type="entry name" value="zf-C2H2"/>
    <property type="match status" value="11"/>
</dbReference>
<feature type="domain" description="C2H2-type" evidence="14">
    <location>
        <begin position="100"/>
        <end position="127"/>
    </location>
</feature>